<feature type="region of interest" description="Disordered" evidence="1">
    <location>
        <begin position="1"/>
        <end position="33"/>
    </location>
</feature>
<sequence length="33" mass="3454">MPTIAITKSGPPHRTNDPACKDQSAVGSASMQR</sequence>
<protein>
    <submittedName>
        <fullName evidence="2">Uncharacterized protein</fullName>
    </submittedName>
</protein>
<accession>A0A0A9FZN0</accession>
<name>A0A0A9FZN0_ARUDO</name>
<organism evidence="2">
    <name type="scientific">Arundo donax</name>
    <name type="common">Giant reed</name>
    <name type="synonym">Donax arundinaceus</name>
    <dbReference type="NCBI Taxonomy" id="35708"/>
    <lineage>
        <taxon>Eukaryota</taxon>
        <taxon>Viridiplantae</taxon>
        <taxon>Streptophyta</taxon>
        <taxon>Embryophyta</taxon>
        <taxon>Tracheophyta</taxon>
        <taxon>Spermatophyta</taxon>
        <taxon>Magnoliopsida</taxon>
        <taxon>Liliopsida</taxon>
        <taxon>Poales</taxon>
        <taxon>Poaceae</taxon>
        <taxon>PACMAD clade</taxon>
        <taxon>Arundinoideae</taxon>
        <taxon>Arundineae</taxon>
        <taxon>Arundo</taxon>
    </lineage>
</organism>
<dbReference type="EMBL" id="GBRH01179591">
    <property type="protein sequence ID" value="JAE18305.1"/>
    <property type="molecule type" value="Transcribed_RNA"/>
</dbReference>
<dbReference type="AlphaFoldDB" id="A0A0A9FZN0"/>
<proteinExistence type="predicted"/>
<evidence type="ECO:0000313" key="2">
    <source>
        <dbReference type="EMBL" id="JAE18305.1"/>
    </source>
</evidence>
<reference evidence="2" key="2">
    <citation type="journal article" date="2015" name="Data Brief">
        <title>Shoot transcriptome of the giant reed, Arundo donax.</title>
        <authorList>
            <person name="Barrero R.A."/>
            <person name="Guerrero F.D."/>
            <person name="Moolhuijzen P."/>
            <person name="Goolsby J.A."/>
            <person name="Tidwell J."/>
            <person name="Bellgard S.E."/>
            <person name="Bellgard M.I."/>
        </authorList>
    </citation>
    <scope>NUCLEOTIDE SEQUENCE</scope>
    <source>
        <tissue evidence="2">Shoot tissue taken approximately 20 cm above the soil surface</tissue>
    </source>
</reference>
<evidence type="ECO:0000256" key="1">
    <source>
        <dbReference type="SAM" id="MobiDB-lite"/>
    </source>
</evidence>
<reference evidence="2" key="1">
    <citation type="submission" date="2014-09" db="EMBL/GenBank/DDBJ databases">
        <authorList>
            <person name="Magalhaes I.L.F."/>
            <person name="Oliveira U."/>
            <person name="Santos F.R."/>
            <person name="Vidigal T.H.D.A."/>
            <person name="Brescovit A.D."/>
            <person name="Santos A.J."/>
        </authorList>
    </citation>
    <scope>NUCLEOTIDE SEQUENCE</scope>
    <source>
        <tissue evidence="2">Shoot tissue taken approximately 20 cm above the soil surface</tissue>
    </source>
</reference>